<dbReference type="Gene3D" id="3.90.550.10">
    <property type="entry name" value="Spore Coat Polysaccharide Biosynthesis Protein SpsA, Chain A"/>
    <property type="match status" value="1"/>
</dbReference>
<protein>
    <submittedName>
        <fullName evidence="2">Glycosyltransferase</fullName>
        <ecNumber evidence="2">2.4.-.-</ecNumber>
    </submittedName>
</protein>
<reference evidence="2 3" key="1">
    <citation type="submission" date="2023-04" db="EMBL/GenBank/DDBJ databases">
        <title>Taxonomic identification of the Arctic strain Aequorivita sp. nov. and transcriptomic analysis in response to temperature stress.</title>
        <authorList>
            <person name="Liu W."/>
            <person name="Cong B."/>
            <person name="Lin J."/>
        </authorList>
    </citation>
    <scope>NUCLEOTIDE SEQUENCE [LARGE SCALE GENOMIC DNA]</scope>
    <source>
        <strain evidence="2 3">Ant34-E75</strain>
    </source>
</reference>
<dbReference type="SUPFAM" id="SSF53448">
    <property type="entry name" value="Nucleotide-diphospho-sugar transferases"/>
    <property type="match status" value="1"/>
</dbReference>
<keyword evidence="3" id="KW-1185">Reference proteome</keyword>
<keyword evidence="2" id="KW-0328">Glycosyltransferase</keyword>
<dbReference type="GO" id="GO:0016757">
    <property type="term" value="F:glycosyltransferase activity"/>
    <property type="evidence" value="ECO:0007669"/>
    <property type="project" value="UniProtKB-KW"/>
</dbReference>
<proteinExistence type="predicted"/>
<name>A0ABY8KUK6_9FLAO</name>
<dbReference type="Proteomes" id="UP001238523">
    <property type="component" value="Chromosome"/>
</dbReference>
<accession>A0ABY8KUK6</accession>
<feature type="domain" description="Glycosyltransferase 2-like" evidence="1">
    <location>
        <begin position="8"/>
        <end position="135"/>
    </location>
</feature>
<sequence>MGNSPKTSIIVPCYNQARFLSEALNSVYNQTFKDWECVIVNDGSTDNTEEIASKWVQKDERFKYISKSNGGLSSARNKGIENSQAKYILPLDADDKLHPEYLEKAIPILENDEAIEVLTSKVQFFGVKEHIYHLPIYTFKTLLLKNCFIACSIFKKESFLKVGGYDENLKSFEDWDLWISVLKHGGKAHVINEVLYYYRKHEANSLSNRFYTDGDFYYGLYDYVFKKHIDLYLKAFPNFIFVYKDYLKLKTFNEKVKKNILFRIYAKFKKLLKK</sequence>
<dbReference type="EMBL" id="CP122379">
    <property type="protein sequence ID" value="WGF92743.1"/>
    <property type="molecule type" value="Genomic_DNA"/>
</dbReference>
<keyword evidence="2" id="KW-0808">Transferase</keyword>
<dbReference type="InterPro" id="IPR001173">
    <property type="entry name" value="Glyco_trans_2-like"/>
</dbReference>
<evidence type="ECO:0000259" key="1">
    <source>
        <dbReference type="Pfam" id="PF00535"/>
    </source>
</evidence>
<dbReference type="RefSeq" id="WP_279448813.1">
    <property type="nucleotide sequence ID" value="NZ_CP122379.1"/>
</dbReference>
<evidence type="ECO:0000313" key="3">
    <source>
        <dbReference type="Proteomes" id="UP001238523"/>
    </source>
</evidence>
<dbReference type="PANTHER" id="PTHR22916">
    <property type="entry name" value="GLYCOSYLTRANSFERASE"/>
    <property type="match status" value="1"/>
</dbReference>
<evidence type="ECO:0000313" key="2">
    <source>
        <dbReference type="EMBL" id="WGF92743.1"/>
    </source>
</evidence>
<gene>
    <name evidence="2" type="ORF">QCQ61_00805</name>
</gene>
<dbReference type="Pfam" id="PF00535">
    <property type="entry name" value="Glycos_transf_2"/>
    <property type="match status" value="1"/>
</dbReference>
<organism evidence="2 3">
    <name type="scientific">Aequorivita marisscotiae</name>
    <dbReference type="NCBI Taxonomy" id="3040348"/>
    <lineage>
        <taxon>Bacteria</taxon>
        <taxon>Pseudomonadati</taxon>
        <taxon>Bacteroidota</taxon>
        <taxon>Flavobacteriia</taxon>
        <taxon>Flavobacteriales</taxon>
        <taxon>Flavobacteriaceae</taxon>
        <taxon>Aequorivita</taxon>
    </lineage>
</organism>
<dbReference type="InterPro" id="IPR029044">
    <property type="entry name" value="Nucleotide-diphossugar_trans"/>
</dbReference>
<dbReference type="EC" id="2.4.-.-" evidence="2"/>